<feature type="domain" description="RRM" evidence="4">
    <location>
        <begin position="153"/>
        <end position="239"/>
    </location>
</feature>
<dbReference type="InterPro" id="IPR035979">
    <property type="entry name" value="RBD_domain_sf"/>
</dbReference>
<dbReference type="AlphaFoldDB" id="A0A9P8W813"/>
<evidence type="ECO:0000259" key="4">
    <source>
        <dbReference type="PROSITE" id="PS50102"/>
    </source>
</evidence>
<feature type="region of interest" description="Disordered" evidence="3">
    <location>
        <begin position="240"/>
        <end position="284"/>
    </location>
</feature>
<comment type="caution">
    <text evidence="5">The sequence shown here is derived from an EMBL/GenBank/DDBJ whole genome shotgun (WGS) entry which is preliminary data.</text>
</comment>
<name>A0A9P8W813_9HYPO</name>
<dbReference type="SUPFAM" id="SSF54928">
    <property type="entry name" value="RNA-binding domain, RBD"/>
    <property type="match status" value="2"/>
</dbReference>
<accession>A0A9P8W813</accession>
<reference evidence="5 6" key="1">
    <citation type="journal article" date="2021" name="Nat. Commun.">
        <title>Genetic determinants of endophytism in the Arabidopsis root mycobiome.</title>
        <authorList>
            <person name="Mesny F."/>
            <person name="Miyauchi S."/>
            <person name="Thiergart T."/>
            <person name="Pickel B."/>
            <person name="Atanasova L."/>
            <person name="Karlsson M."/>
            <person name="Huettel B."/>
            <person name="Barry K.W."/>
            <person name="Haridas S."/>
            <person name="Chen C."/>
            <person name="Bauer D."/>
            <person name="Andreopoulos W."/>
            <person name="Pangilinan J."/>
            <person name="LaButti K."/>
            <person name="Riley R."/>
            <person name="Lipzen A."/>
            <person name="Clum A."/>
            <person name="Drula E."/>
            <person name="Henrissat B."/>
            <person name="Kohler A."/>
            <person name="Grigoriev I.V."/>
            <person name="Martin F.M."/>
            <person name="Hacquard S."/>
        </authorList>
    </citation>
    <scope>NUCLEOTIDE SEQUENCE [LARGE SCALE GENOMIC DNA]</scope>
    <source>
        <strain evidence="5 6">MPI-CAGE-CH-0241</strain>
    </source>
</reference>
<keyword evidence="6" id="KW-1185">Reference proteome</keyword>
<dbReference type="CDD" id="cd00590">
    <property type="entry name" value="RRM_SF"/>
    <property type="match status" value="1"/>
</dbReference>
<dbReference type="Pfam" id="PF00076">
    <property type="entry name" value="RRM_1"/>
    <property type="match status" value="2"/>
</dbReference>
<dbReference type="GO" id="GO:0003723">
    <property type="term" value="F:RNA binding"/>
    <property type="evidence" value="ECO:0007669"/>
    <property type="project" value="UniProtKB-UniRule"/>
</dbReference>
<evidence type="ECO:0000256" key="1">
    <source>
        <dbReference type="ARBA" id="ARBA00022884"/>
    </source>
</evidence>
<feature type="region of interest" description="Disordered" evidence="3">
    <location>
        <begin position="87"/>
        <end position="137"/>
    </location>
</feature>
<sequence>MVGEQPPALTEGRRVYMGNLLYAVKPTEIEAMLAENGLEGFEHIHISIDPVSARNPGYCFVDFKTREDADRALADLRATIRGRAVKVGPCHPKTQNRQGYAQTTPTFERWGNWNSRSRDERKNNRPNGPNGMDHGPEAALDHFEEQLDDQARRRVWIGGLPKMIDQRQNQEDMQNILKDFKPTAIGKRITPHESTRSKKGHHHYCFVDFGTLEEAETAVKELNGQTAPWGLLSVRHSNAIPSKLEGRRRVDSEQQGGEPRSSQYSQNSTSRAMSSNNWRRADAE</sequence>
<proteinExistence type="predicted"/>
<evidence type="ECO:0000256" key="3">
    <source>
        <dbReference type="SAM" id="MobiDB-lite"/>
    </source>
</evidence>
<keyword evidence="1 2" id="KW-0694">RNA-binding</keyword>
<dbReference type="Proteomes" id="UP000777438">
    <property type="component" value="Unassembled WGS sequence"/>
</dbReference>
<dbReference type="EMBL" id="JAGPYM010000006">
    <property type="protein sequence ID" value="KAH6892902.1"/>
    <property type="molecule type" value="Genomic_DNA"/>
</dbReference>
<gene>
    <name evidence="5" type="ORF">B0T10DRAFT_509309</name>
</gene>
<dbReference type="SMART" id="SM00360">
    <property type="entry name" value="RRM"/>
    <property type="match status" value="2"/>
</dbReference>
<evidence type="ECO:0000256" key="2">
    <source>
        <dbReference type="PROSITE-ProRule" id="PRU00176"/>
    </source>
</evidence>
<feature type="compositionally biased region" description="Polar residues" evidence="3">
    <location>
        <begin position="260"/>
        <end position="278"/>
    </location>
</feature>
<feature type="domain" description="RRM" evidence="4">
    <location>
        <begin position="13"/>
        <end position="92"/>
    </location>
</feature>
<evidence type="ECO:0000313" key="6">
    <source>
        <dbReference type="Proteomes" id="UP000777438"/>
    </source>
</evidence>
<dbReference type="PANTHER" id="PTHR21245">
    <property type="entry name" value="HETEROGENEOUS NUCLEAR RIBONUCLEOPROTEIN"/>
    <property type="match status" value="1"/>
</dbReference>
<feature type="compositionally biased region" description="Polar residues" evidence="3">
    <location>
        <begin position="93"/>
        <end position="106"/>
    </location>
</feature>
<dbReference type="Gene3D" id="3.30.70.330">
    <property type="match status" value="2"/>
</dbReference>
<organism evidence="5 6">
    <name type="scientific">Thelonectria olida</name>
    <dbReference type="NCBI Taxonomy" id="1576542"/>
    <lineage>
        <taxon>Eukaryota</taxon>
        <taxon>Fungi</taxon>
        <taxon>Dikarya</taxon>
        <taxon>Ascomycota</taxon>
        <taxon>Pezizomycotina</taxon>
        <taxon>Sordariomycetes</taxon>
        <taxon>Hypocreomycetidae</taxon>
        <taxon>Hypocreales</taxon>
        <taxon>Nectriaceae</taxon>
        <taxon>Thelonectria</taxon>
    </lineage>
</organism>
<dbReference type="InterPro" id="IPR012677">
    <property type="entry name" value="Nucleotide-bd_a/b_plait_sf"/>
</dbReference>
<dbReference type="PROSITE" id="PS50102">
    <property type="entry name" value="RRM"/>
    <property type="match status" value="2"/>
</dbReference>
<dbReference type="OrthoDB" id="272703at2759"/>
<evidence type="ECO:0000313" key="5">
    <source>
        <dbReference type="EMBL" id="KAH6892902.1"/>
    </source>
</evidence>
<protein>
    <recommendedName>
        <fullName evidence="4">RRM domain-containing protein</fullName>
    </recommendedName>
</protein>
<dbReference type="InterPro" id="IPR000504">
    <property type="entry name" value="RRM_dom"/>
</dbReference>